<evidence type="ECO:0000313" key="1">
    <source>
        <dbReference type="EMBL" id="MFH6603025.1"/>
    </source>
</evidence>
<reference evidence="1" key="1">
    <citation type="submission" date="2024-09" db="EMBL/GenBank/DDBJ databases">
        <authorList>
            <person name="Liu J."/>
        </authorList>
    </citation>
    <scope>NUCLEOTIDE SEQUENCE</scope>
    <source>
        <strain evidence="1">NBU2967</strain>
    </source>
</reference>
<comment type="caution">
    <text evidence="1">The sequence shown here is derived from an EMBL/GenBank/DDBJ whole genome shotgun (WGS) entry which is preliminary data.</text>
</comment>
<keyword evidence="2" id="KW-1185">Reference proteome</keyword>
<dbReference type="Proteomes" id="UP001595191">
    <property type="component" value="Unassembled WGS sequence"/>
</dbReference>
<name>A0ACC7LJ08_9FLAO</name>
<sequence>MSESRAALRYAKAILDLAVENKATGALEKDMRSISSTIFENKDLREMLASPVIPGNDKKKALSAIFKDGHSISEGLISMLVDNKRIGMLNEVALKYIILNEQLKGQDVAVVTTAVPLTAELEKKVLQQIGKLAGNKVTIENKIDESIIGGFVLRIGDLQFDASIANKLNNLKREFASSL</sequence>
<proteinExistence type="predicted"/>
<organism evidence="1 2">
    <name type="scientific">Meishania litoralis</name>
    <dbReference type="NCBI Taxonomy" id="3434685"/>
    <lineage>
        <taxon>Bacteria</taxon>
        <taxon>Pseudomonadati</taxon>
        <taxon>Bacteroidota</taxon>
        <taxon>Flavobacteriia</taxon>
        <taxon>Flavobacteriales</taxon>
        <taxon>Flavobacteriaceae</taxon>
        <taxon>Meishania</taxon>
    </lineage>
</organism>
<dbReference type="EMBL" id="JBHFPV010000001">
    <property type="protein sequence ID" value="MFH6603025.1"/>
    <property type="molecule type" value="Genomic_DNA"/>
</dbReference>
<evidence type="ECO:0000313" key="2">
    <source>
        <dbReference type="Proteomes" id="UP001595191"/>
    </source>
</evidence>
<gene>
    <name evidence="1" type="primary">atpH</name>
    <name evidence="1" type="ORF">ACEZ3G_06020</name>
</gene>
<protein>
    <submittedName>
        <fullName evidence="1">ATP synthase F1 subunit delta</fullName>
    </submittedName>
</protein>
<accession>A0ACC7LJ08</accession>